<dbReference type="PANTHER" id="PTHR48090">
    <property type="entry name" value="UNDECAPRENYL-PHOSPHATE 4-DEOXY-4-FORMAMIDO-L-ARABINOSE TRANSFERASE-RELATED"/>
    <property type="match status" value="1"/>
</dbReference>
<dbReference type="SUPFAM" id="SSF53448">
    <property type="entry name" value="Nucleotide-diphospho-sugar transferases"/>
    <property type="match status" value="1"/>
</dbReference>
<evidence type="ECO:0000256" key="1">
    <source>
        <dbReference type="SAM" id="Phobius"/>
    </source>
</evidence>
<evidence type="ECO:0000259" key="2">
    <source>
        <dbReference type="Pfam" id="PF00535"/>
    </source>
</evidence>
<organism evidence="3 4">
    <name type="scientific">Candidatus Hydrogenisulfobacillus filiaventi</name>
    <dbReference type="NCBI Taxonomy" id="2707344"/>
    <lineage>
        <taxon>Bacteria</taxon>
        <taxon>Bacillati</taxon>
        <taxon>Bacillota</taxon>
        <taxon>Clostridia</taxon>
        <taxon>Eubacteriales</taxon>
        <taxon>Clostridiales Family XVII. Incertae Sedis</taxon>
        <taxon>Candidatus Hydrogenisulfobacillus</taxon>
    </lineage>
</organism>
<dbReference type="EMBL" id="LR778114">
    <property type="protein sequence ID" value="CAB1129814.1"/>
    <property type="molecule type" value="Genomic_DNA"/>
</dbReference>
<gene>
    <name evidence="3" type="ORF">R50_2317</name>
</gene>
<name>A0A6F8ZJH8_9FIRM</name>
<dbReference type="PANTHER" id="PTHR48090:SF7">
    <property type="entry name" value="RFBJ PROTEIN"/>
    <property type="match status" value="1"/>
</dbReference>
<keyword evidence="1" id="KW-0472">Membrane</keyword>
<sequence length="343" mass="37672">MMAVRIVAVLLLAGTLFLTWFEGRTRAVWPWVLAGLWAAAGLDPAPVAAALRTLGRYNLGLVDGLTAILLAAAVVLALALAAARRRAEQAFRVINQLVDEQAVEDFAREYGPVTFNPVTVVIPAYYEADNIGGVLAAIPRTVHGLPVSVLVVVDGSRDGTDAVVRRHGDYVAMVRVNRGQGAALRVGYRLAIAHGARYVVTLDADGQYIPSEMPALVEPLLSGEADYVQGSRRLGTYEADDPVRVLGVHFFGWLIQRLTKQPISDSSNGFRAIKVEVLERLRLTEDQYHAAELLLLAMRQGFRVVERPASMRPRTSGTTKKGHNLLYGYHYARVIFKSWFRTI</sequence>
<keyword evidence="4" id="KW-1185">Reference proteome</keyword>
<keyword evidence="1" id="KW-0812">Transmembrane</keyword>
<dbReference type="Pfam" id="PF00535">
    <property type="entry name" value="Glycos_transf_2"/>
    <property type="match status" value="1"/>
</dbReference>
<dbReference type="CDD" id="cd04179">
    <property type="entry name" value="DPM_DPG-synthase_like"/>
    <property type="match status" value="1"/>
</dbReference>
<evidence type="ECO:0000313" key="4">
    <source>
        <dbReference type="Proteomes" id="UP000503399"/>
    </source>
</evidence>
<keyword evidence="1" id="KW-1133">Transmembrane helix</keyword>
<dbReference type="KEGG" id="hfv:R50_2317"/>
<evidence type="ECO:0000313" key="3">
    <source>
        <dbReference type="EMBL" id="CAB1129814.1"/>
    </source>
</evidence>
<protein>
    <submittedName>
        <fullName evidence="3">Glyco_trans_2-like domain-containing protein</fullName>
    </submittedName>
</protein>
<feature type="domain" description="Glycosyltransferase 2-like" evidence="2">
    <location>
        <begin position="119"/>
        <end position="281"/>
    </location>
</feature>
<dbReference type="InterPro" id="IPR050256">
    <property type="entry name" value="Glycosyltransferase_2"/>
</dbReference>
<proteinExistence type="predicted"/>
<dbReference type="InterPro" id="IPR001173">
    <property type="entry name" value="Glyco_trans_2-like"/>
</dbReference>
<accession>A0A6F8ZJH8</accession>
<reference evidence="3 4" key="1">
    <citation type="submission" date="2020-02" db="EMBL/GenBank/DDBJ databases">
        <authorList>
            <person name="Hogendoorn C."/>
        </authorList>
    </citation>
    <scope>NUCLEOTIDE SEQUENCE [LARGE SCALE GENOMIC DNA]</scope>
    <source>
        <strain evidence="3">R501</strain>
    </source>
</reference>
<dbReference type="InterPro" id="IPR029044">
    <property type="entry name" value="Nucleotide-diphossugar_trans"/>
</dbReference>
<dbReference type="Gene3D" id="3.90.550.10">
    <property type="entry name" value="Spore Coat Polysaccharide Biosynthesis Protein SpsA, Chain A"/>
    <property type="match status" value="1"/>
</dbReference>
<feature type="transmembrane region" description="Helical" evidence="1">
    <location>
        <begin position="64"/>
        <end position="83"/>
    </location>
</feature>
<dbReference type="Proteomes" id="UP000503399">
    <property type="component" value="Chromosome"/>
</dbReference>
<dbReference type="AlphaFoldDB" id="A0A6F8ZJH8"/>